<keyword evidence="2" id="KW-1185">Reference proteome</keyword>
<dbReference type="Proteomes" id="UP001469553">
    <property type="component" value="Unassembled WGS sequence"/>
</dbReference>
<proteinExistence type="predicted"/>
<protein>
    <submittedName>
        <fullName evidence="1">Uncharacterized protein</fullName>
    </submittedName>
</protein>
<organism evidence="1 2">
    <name type="scientific">Ameca splendens</name>
    <dbReference type="NCBI Taxonomy" id="208324"/>
    <lineage>
        <taxon>Eukaryota</taxon>
        <taxon>Metazoa</taxon>
        <taxon>Chordata</taxon>
        <taxon>Craniata</taxon>
        <taxon>Vertebrata</taxon>
        <taxon>Euteleostomi</taxon>
        <taxon>Actinopterygii</taxon>
        <taxon>Neopterygii</taxon>
        <taxon>Teleostei</taxon>
        <taxon>Neoteleostei</taxon>
        <taxon>Acanthomorphata</taxon>
        <taxon>Ovalentaria</taxon>
        <taxon>Atherinomorphae</taxon>
        <taxon>Cyprinodontiformes</taxon>
        <taxon>Goodeidae</taxon>
        <taxon>Ameca</taxon>
    </lineage>
</organism>
<dbReference type="EMBL" id="JAHRIP010032829">
    <property type="protein sequence ID" value="MEQ2293457.1"/>
    <property type="molecule type" value="Genomic_DNA"/>
</dbReference>
<reference evidence="1 2" key="1">
    <citation type="submission" date="2021-06" db="EMBL/GenBank/DDBJ databases">
        <authorList>
            <person name="Palmer J.M."/>
        </authorList>
    </citation>
    <scope>NUCLEOTIDE SEQUENCE [LARGE SCALE GENOMIC DNA]</scope>
    <source>
        <strain evidence="1 2">AS_MEX2019</strain>
        <tissue evidence="1">Muscle</tissue>
    </source>
</reference>
<evidence type="ECO:0000313" key="2">
    <source>
        <dbReference type="Proteomes" id="UP001469553"/>
    </source>
</evidence>
<name>A0ABV0YHY1_9TELE</name>
<sequence>MQSSAGRICPQETISCTRKPGEVLFEVQDHIKHGRRFSPQRRPEVNLLVFQSASNRLPSIGNNGISMIILETIAWFSVSSQRREVSPEHLQGNLNHMLRTRTRIHKDLQSLSESSYLSLKLPVKDPELQSDSDLC</sequence>
<comment type="caution">
    <text evidence="1">The sequence shown here is derived from an EMBL/GenBank/DDBJ whole genome shotgun (WGS) entry which is preliminary data.</text>
</comment>
<evidence type="ECO:0000313" key="1">
    <source>
        <dbReference type="EMBL" id="MEQ2293457.1"/>
    </source>
</evidence>
<accession>A0ABV0YHY1</accession>
<gene>
    <name evidence="1" type="ORF">AMECASPLE_033656</name>
</gene>